<accession>A0A8H5AUP7</accession>
<dbReference type="OrthoDB" id="3267861at2759"/>
<protein>
    <recommendedName>
        <fullName evidence="1">ATP-dependent DNA helicase</fullName>
        <ecNumber evidence="1">5.6.2.3</ecNumber>
    </recommendedName>
</protein>
<keyword evidence="7" id="KW-1185">Reference proteome</keyword>
<evidence type="ECO:0000256" key="2">
    <source>
        <dbReference type="SAM" id="MobiDB-lite"/>
    </source>
</evidence>
<dbReference type="GO" id="GO:0043139">
    <property type="term" value="F:5'-3' DNA helicase activity"/>
    <property type="evidence" value="ECO:0007669"/>
    <property type="project" value="UniProtKB-EC"/>
</dbReference>
<feature type="region of interest" description="Disordered" evidence="2">
    <location>
        <begin position="1357"/>
        <end position="1380"/>
    </location>
</feature>
<dbReference type="GO" id="GO:0005524">
    <property type="term" value="F:ATP binding"/>
    <property type="evidence" value="ECO:0007669"/>
    <property type="project" value="UniProtKB-KW"/>
</dbReference>
<dbReference type="Proteomes" id="UP000541558">
    <property type="component" value="Unassembled WGS sequence"/>
</dbReference>
<keyword evidence="1" id="KW-0378">Hydrolase</keyword>
<comment type="caution">
    <text evidence="6">The sequence shown here is derived from an EMBL/GenBank/DDBJ whole genome shotgun (WGS) entry which is preliminary data.</text>
</comment>
<feature type="region of interest" description="Disordered" evidence="2">
    <location>
        <begin position="1320"/>
        <end position="1339"/>
    </location>
</feature>
<evidence type="ECO:0000256" key="1">
    <source>
        <dbReference type="RuleBase" id="RU363044"/>
    </source>
</evidence>
<dbReference type="SUPFAM" id="SSF52540">
    <property type="entry name" value="P-loop containing nucleoside triphosphate hydrolases"/>
    <property type="match status" value="2"/>
</dbReference>
<gene>
    <name evidence="6" type="ORF">D9611_013019</name>
</gene>
<organism evidence="6 7">
    <name type="scientific">Ephemerocybe angulata</name>
    <dbReference type="NCBI Taxonomy" id="980116"/>
    <lineage>
        <taxon>Eukaryota</taxon>
        <taxon>Fungi</taxon>
        <taxon>Dikarya</taxon>
        <taxon>Basidiomycota</taxon>
        <taxon>Agaricomycotina</taxon>
        <taxon>Agaricomycetes</taxon>
        <taxon>Agaricomycetidae</taxon>
        <taxon>Agaricales</taxon>
        <taxon>Agaricineae</taxon>
        <taxon>Psathyrellaceae</taxon>
        <taxon>Ephemerocybe</taxon>
    </lineage>
</organism>
<proteinExistence type="inferred from homology"/>
<keyword evidence="1" id="KW-0234">DNA repair</keyword>
<feature type="domain" description="DNA helicase Pif1-like DEAD-box helicase" evidence="3">
    <location>
        <begin position="1419"/>
        <end position="1573"/>
    </location>
</feature>
<keyword evidence="1" id="KW-0347">Helicase</keyword>
<reference evidence="6 7" key="1">
    <citation type="journal article" date="2020" name="ISME J.">
        <title>Uncovering the hidden diversity of litter-decomposition mechanisms in mushroom-forming fungi.</title>
        <authorList>
            <person name="Floudas D."/>
            <person name="Bentzer J."/>
            <person name="Ahren D."/>
            <person name="Johansson T."/>
            <person name="Persson P."/>
            <person name="Tunlid A."/>
        </authorList>
    </citation>
    <scope>NUCLEOTIDE SEQUENCE [LARGE SCALE GENOMIC DNA]</scope>
    <source>
        <strain evidence="6 7">CBS 175.51</strain>
    </source>
</reference>
<comment type="similarity">
    <text evidence="1">Belongs to the helicase family.</text>
</comment>
<keyword evidence="1" id="KW-0067">ATP-binding</keyword>
<dbReference type="InterPro" id="IPR051055">
    <property type="entry name" value="PIF1_helicase"/>
</dbReference>
<dbReference type="Pfam" id="PF20209">
    <property type="entry name" value="DUF6570"/>
    <property type="match status" value="1"/>
</dbReference>
<name>A0A8H5AUP7_9AGAR</name>
<evidence type="ECO:0000259" key="5">
    <source>
        <dbReference type="Pfam" id="PF20209"/>
    </source>
</evidence>
<evidence type="ECO:0000313" key="7">
    <source>
        <dbReference type="Proteomes" id="UP000541558"/>
    </source>
</evidence>
<feature type="domain" description="DUF6570" evidence="5">
    <location>
        <begin position="278"/>
        <end position="420"/>
    </location>
</feature>
<evidence type="ECO:0000313" key="6">
    <source>
        <dbReference type="EMBL" id="KAF5311241.1"/>
    </source>
</evidence>
<comment type="catalytic activity">
    <reaction evidence="1">
        <text>ATP + H2O = ADP + phosphate + H(+)</text>
        <dbReference type="Rhea" id="RHEA:13065"/>
        <dbReference type="ChEBI" id="CHEBI:15377"/>
        <dbReference type="ChEBI" id="CHEBI:15378"/>
        <dbReference type="ChEBI" id="CHEBI:30616"/>
        <dbReference type="ChEBI" id="CHEBI:43474"/>
        <dbReference type="ChEBI" id="CHEBI:456216"/>
        <dbReference type="EC" id="5.6.2.3"/>
    </reaction>
</comment>
<keyword evidence="1" id="KW-0227">DNA damage</keyword>
<dbReference type="GO" id="GO:0000723">
    <property type="term" value="P:telomere maintenance"/>
    <property type="evidence" value="ECO:0007669"/>
    <property type="project" value="InterPro"/>
</dbReference>
<feature type="compositionally biased region" description="Basic and acidic residues" evidence="2">
    <location>
        <begin position="1358"/>
        <end position="1367"/>
    </location>
</feature>
<dbReference type="EMBL" id="JAACJK010000228">
    <property type="protein sequence ID" value="KAF5311241.1"/>
    <property type="molecule type" value="Genomic_DNA"/>
</dbReference>
<dbReference type="Gene3D" id="3.40.50.300">
    <property type="entry name" value="P-loop containing nucleotide triphosphate hydrolases"/>
    <property type="match status" value="1"/>
</dbReference>
<comment type="cofactor">
    <cofactor evidence="1">
        <name>Mg(2+)</name>
        <dbReference type="ChEBI" id="CHEBI:18420"/>
    </cofactor>
</comment>
<keyword evidence="1" id="KW-0547">Nucleotide-binding</keyword>
<dbReference type="GO" id="GO:0006281">
    <property type="term" value="P:DNA repair"/>
    <property type="evidence" value="ECO:0007669"/>
    <property type="project" value="UniProtKB-KW"/>
</dbReference>
<dbReference type="InterPro" id="IPR025476">
    <property type="entry name" value="Helitron_helicase-like"/>
</dbReference>
<keyword evidence="1" id="KW-0233">DNA recombination</keyword>
<sequence length="1963" mass="218247">MEPPSLPPNPASVLPSNPVPPVAFPTAPVLTVRRARKDVNNEVTTYPYSIDINAWIRDYRYLGVVRRLEASENRLEDPNCVVVLHSFELAKVHIPYFLALELRTLACYHGLRYKGRSKEQMAADLTSHVCDVPCEAIAMTFIKRQHDRAPGTLMTTQDWSSTSSASPLPLQHLQPLSDRQRIQIVKEWQTEMAPQRFLKVVCAVCSLSLAPDKVKTLRVDSIDLSLLRNDVLPTALRPTTYDILNTYEGAILDPCGLQYLDRKGDLHACQACSSDLRKGKMPKFALANWLYYAREHVPGDVQQAFSEMSVFEKALICRVRTNSLLCRFSGIEDDITDSELFVKGRRHIKGNVISTPLDVMKVNDVLPPSPASVADIMCALIVSASAPTQDTIDRLKPIMVSKSRVKRMISFLVQNNPHYRVSEGFKGFSSEYLDALFTGSRDSGVPASVTIGHIPINQALESLTDDYSGRMDDLDGIFMENVSYTLGDRSATSYRDMAFQAIEHCKAGKPFLYSRAGSDPVPDINNPNWLSWAHPNADPFGLGGFHDPRRSRPIGMEQQLRHLVSVRDSFFESDPELAFDVYNIIRKAAVNTSLRFTVPLSAYSGLVDDVATLNPTLIALLRDKFRRNPMYEPSTQEEKEIIRVMTSVAPVARNIPGSVAQKIKMRNEIRAMIAQRGSPTLFVTINPSDYHHPLVSVMATRPSTTNHLAELRKLKSSDRAKLALLHPLACAEFFDAMIKAFISIVLRCGSKKGPGIFGDCDAYYGTVETQGRGTLHCHMLIWLRGHLPPEALETALKTSAEYRAALEKWLDSIVDSGFLGTKSRLNTETDGGDKDVIRTGEPHPATIPEPSPKLLSPVAFNKEMAEYVDDLLTRFNWHEHRGTCWKYLRPRDPRSDANCRFGMDGCRVPETKVSEENGTVTIRRRHPRMTHYNPTVTFLLKCNTDIKFIGSGGDAKAFLYYVTDYITKPPLSMHAGLTALSYAIRQGEARGLLSEKAREEQDTRRVMTIAINSMLGHQEISHPQVMSYILGGGEYYTSEQFQAMNWGEVVRFVAAADSNLAAPVEPDVLLNVSYDGGKRTASNQLLDYIYRPDSPPYSCMGLYRHVASTRKALLKSPSVSDAAQVSATAPKMFSSSNHPQFHSHALGMRRSNVVPVLLGPSISRRNGTEPEKEQWARDMCILFCPWRSPSDLKVRDGEFTSWTSTLDAWLPNLDARDKAVIENMSLVAEAKQARDTRPHRKGRAPQEDLLNQLPDLQTTTPAEEGPTANVYVASSASAPLISAGDGLETHETHSRLEALLGPCWTSDIFQRCYPFAKHAGPTQTGQPQDLMQDQPQASSAQVLADEQRTYMRKCKLRTLKDSEESTSRRKKKSKKSTHLPAAEITTLVTRRLPLQAQKGIEKAWDVAQIVAIQRGIHRNPEQLRAFQEIALHAINGGEQLLMYIGGRGGTGKSYLIDTVELLFECLGRSDELRLGAYTGIAASLIGGNTLHSLLSIGSSFGKNPATATKRLSDEWRNVKYLIIDEISMVGAQFLAMVSAKLKLAKGDDHRESLKIFGGISMIFLGDFNQLSPPKEPSVYSHRLVRNPTFLQARDNDGLDALAGAYLWRQVRRVVLLKVSKRQEGDALYLEILDRIRSRSCTDNRGAQIRIQGKTIIEHLRQRELSQVSITEPALLALFNEAPVIVGNKETRDALNAAMLSAHASRLNETVHLYYSVDQIKGQRVAYPASRTLWNLPSSATKDAFGILPLFIGMKVMITENLSVPFKIVNGSEGVITDLRFSTDEGSKRIADIVYVRISGKGCKIQAPGLEPGIVPIFARPTTITKPVRIGDTASSSFSRRQVPLIPAYSYTDYKSQGRTLTRAIVDPASCTKIQGVYVMLSRVKSLAGLLILRPFPASKVLQDMTGELRDEMRRLEELDAAHAASHGKAFDTETLADIVPISLRRTSQSSMQPIADVPMQLDP</sequence>
<dbReference type="GO" id="GO:0016787">
    <property type="term" value="F:hydrolase activity"/>
    <property type="evidence" value="ECO:0007669"/>
    <property type="project" value="UniProtKB-KW"/>
</dbReference>
<feature type="domain" description="Helitron helicase-like" evidence="4">
    <location>
        <begin position="619"/>
        <end position="781"/>
    </location>
</feature>
<dbReference type="GO" id="GO:0006310">
    <property type="term" value="P:DNA recombination"/>
    <property type="evidence" value="ECO:0007669"/>
    <property type="project" value="UniProtKB-KW"/>
</dbReference>
<feature type="compositionally biased region" description="Basic residues" evidence="2">
    <location>
        <begin position="1368"/>
        <end position="1377"/>
    </location>
</feature>
<evidence type="ECO:0000259" key="4">
    <source>
        <dbReference type="Pfam" id="PF14214"/>
    </source>
</evidence>
<feature type="compositionally biased region" description="Polar residues" evidence="2">
    <location>
        <begin position="1321"/>
        <end position="1339"/>
    </location>
</feature>
<dbReference type="InterPro" id="IPR046700">
    <property type="entry name" value="DUF6570"/>
</dbReference>
<dbReference type="PANTHER" id="PTHR47642">
    <property type="entry name" value="ATP-DEPENDENT DNA HELICASE"/>
    <property type="match status" value="1"/>
</dbReference>
<feature type="region of interest" description="Disordered" evidence="2">
    <location>
        <begin position="1230"/>
        <end position="1251"/>
    </location>
</feature>
<dbReference type="InterPro" id="IPR027417">
    <property type="entry name" value="P-loop_NTPase"/>
</dbReference>
<dbReference type="Pfam" id="PF05970">
    <property type="entry name" value="PIF1"/>
    <property type="match status" value="1"/>
</dbReference>
<dbReference type="InterPro" id="IPR010285">
    <property type="entry name" value="DNA_helicase_pif1-like_DEAD"/>
</dbReference>
<dbReference type="EC" id="5.6.2.3" evidence="1"/>
<evidence type="ECO:0000259" key="3">
    <source>
        <dbReference type="Pfam" id="PF05970"/>
    </source>
</evidence>
<dbReference type="Pfam" id="PF14214">
    <property type="entry name" value="Helitron_like_N"/>
    <property type="match status" value="1"/>
</dbReference>